<keyword evidence="4" id="KW-1185">Reference proteome</keyword>
<dbReference type="AlphaFoldDB" id="A0A4P9YZW3"/>
<reference evidence="4" key="1">
    <citation type="journal article" date="2018" name="Nat. Microbiol.">
        <title>Leveraging single-cell genomics to expand the fungal tree of life.</title>
        <authorList>
            <person name="Ahrendt S.R."/>
            <person name="Quandt C.A."/>
            <person name="Ciobanu D."/>
            <person name="Clum A."/>
            <person name="Salamov A."/>
            <person name="Andreopoulos B."/>
            <person name="Cheng J.F."/>
            <person name="Woyke T."/>
            <person name="Pelin A."/>
            <person name="Henrissat B."/>
            <person name="Reynolds N.K."/>
            <person name="Benny G.L."/>
            <person name="Smith M.E."/>
            <person name="James T.Y."/>
            <person name="Grigoriev I.V."/>
        </authorList>
    </citation>
    <scope>NUCLEOTIDE SEQUENCE [LARGE SCALE GENOMIC DNA]</scope>
    <source>
        <strain evidence="4">Benny S71-1</strain>
    </source>
</reference>
<dbReference type="Gene3D" id="3.40.1190.20">
    <property type="match status" value="1"/>
</dbReference>
<dbReference type="SUPFAM" id="SSF53613">
    <property type="entry name" value="Ribokinase-like"/>
    <property type="match status" value="1"/>
</dbReference>
<dbReference type="GO" id="GO:0005737">
    <property type="term" value="C:cytoplasm"/>
    <property type="evidence" value="ECO:0007669"/>
    <property type="project" value="TreeGrafter"/>
</dbReference>
<gene>
    <name evidence="3" type="ORF">SYNPS1DRAFT_5207</name>
</gene>
<accession>A0A4P9YZW3</accession>
<evidence type="ECO:0000256" key="1">
    <source>
        <dbReference type="ARBA" id="ARBA00022723"/>
    </source>
</evidence>
<proteinExistence type="predicted"/>
<protein>
    <recommendedName>
        <fullName evidence="2">Carbohydrate kinase PfkB domain-containing protein</fullName>
    </recommendedName>
</protein>
<feature type="domain" description="Carbohydrate kinase PfkB" evidence="2">
    <location>
        <begin position="21"/>
        <end position="82"/>
    </location>
</feature>
<evidence type="ECO:0000313" key="4">
    <source>
        <dbReference type="Proteomes" id="UP000278143"/>
    </source>
</evidence>
<feature type="non-terminal residue" evidence="3">
    <location>
        <position position="107"/>
    </location>
</feature>
<dbReference type="PANTHER" id="PTHR42909:SF1">
    <property type="entry name" value="CARBOHYDRATE KINASE PFKB DOMAIN-CONTAINING PROTEIN"/>
    <property type="match status" value="1"/>
</dbReference>
<dbReference type="OrthoDB" id="198885at2759"/>
<evidence type="ECO:0000313" key="3">
    <source>
        <dbReference type="EMBL" id="RKP25733.1"/>
    </source>
</evidence>
<keyword evidence="1" id="KW-0479">Metal-binding</keyword>
<dbReference type="Proteomes" id="UP000278143">
    <property type="component" value="Unassembled WGS sequence"/>
</dbReference>
<dbReference type="GO" id="GO:0004730">
    <property type="term" value="F:pseudouridylate synthase activity"/>
    <property type="evidence" value="ECO:0007669"/>
    <property type="project" value="TreeGrafter"/>
</dbReference>
<dbReference type="Pfam" id="PF00294">
    <property type="entry name" value="PfkB"/>
    <property type="match status" value="1"/>
</dbReference>
<dbReference type="GO" id="GO:0016798">
    <property type="term" value="F:hydrolase activity, acting on glycosyl bonds"/>
    <property type="evidence" value="ECO:0007669"/>
    <property type="project" value="TreeGrafter"/>
</dbReference>
<sequence length="107" mass="11546">MVVGGCAVDMTCTVAPHTEHHHHPLTRSSYPGELQRTLGGVGCNIARVAHQCGIPTHLVSIVGQDTDGHWIKQTLKAMDLTAVYNAIHEADGQLYVAVACMDIFDQL</sequence>
<dbReference type="EMBL" id="KZ989636">
    <property type="protein sequence ID" value="RKP25733.1"/>
    <property type="molecule type" value="Genomic_DNA"/>
</dbReference>
<evidence type="ECO:0000259" key="2">
    <source>
        <dbReference type="Pfam" id="PF00294"/>
    </source>
</evidence>
<dbReference type="GO" id="GO:0046872">
    <property type="term" value="F:metal ion binding"/>
    <property type="evidence" value="ECO:0007669"/>
    <property type="project" value="UniProtKB-KW"/>
</dbReference>
<dbReference type="PANTHER" id="PTHR42909">
    <property type="entry name" value="ZGC:136858"/>
    <property type="match status" value="1"/>
</dbReference>
<dbReference type="InterPro" id="IPR029056">
    <property type="entry name" value="Ribokinase-like"/>
</dbReference>
<organism evidence="3 4">
    <name type="scientific">Syncephalis pseudoplumigaleata</name>
    <dbReference type="NCBI Taxonomy" id="1712513"/>
    <lineage>
        <taxon>Eukaryota</taxon>
        <taxon>Fungi</taxon>
        <taxon>Fungi incertae sedis</taxon>
        <taxon>Zoopagomycota</taxon>
        <taxon>Zoopagomycotina</taxon>
        <taxon>Zoopagomycetes</taxon>
        <taxon>Zoopagales</taxon>
        <taxon>Piptocephalidaceae</taxon>
        <taxon>Syncephalis</taxon>
    </lineage>
</organism>
<name>A0A4P9YZW3_9FUNG</name>
<dbReference type="InterPro" id="IPR011611">
    <property type="entry name" value="PfkB_dom"/>
</dbReference>